<dbReference type="Pfam" id="PF00440">
    <property type="entry name" value="TetR_N"/>
    <property type="match status" value="1"/>
</dbReference>
<keyword evidence="2 4" id="KW-0238">DNA-binding</keyword>
<keyword evidence="3" id="KW-0804">Transcription</keyword>
<feature type="DNA-binding region" description="H-T-H motif" evidence="4">
    <location>
        <begin position="28"/>
        <end position="47"/>
    </location>
</feature>
<gene>
    <name evidence="6" type="ORF">NP064_02435</name>
</gene>
<organism evidence="6 7">
    <name type="scientific">Cellulomonas chengniuliangii</name>
    <dbReference type="NCBI Taxonomy" id="2968084"/>
    <lineage>
        <taxon>Bacteria</taxon>
        <taxon>Bacillati</taxon>
        <taxon>Actinomycetota</taxon>
        <taxon>Actinomycetes</taxon>
        <taxon>Micrococcales</taxon>
        <taxon>Cellulomonadaceae</taxon>
        <taxon>Cellulomonas</taxon>
    </lineage>
</organism>
<evidence type="ECO:0000256" key="3">
    <source>
        <dbReference type="ARBA" id="ARBA00023163"/>
    </source>
</evidence>
<evidence type="ECO:0000256" key="1">
    <source>
        <dbReference type="ARBA" id="ARBA00023015"/>
    </source>
</evidence>
<feature type="domain" description="HTH tetR-type" evidence="5">
    <location>
        <begin position="6"/>
        <end position="65"/>
    </location>
</feature>
<dbReference type="EMBL" id="CP101988">
    <property type="protein sequence ID" value="UUI75793.1"/>
    <property type="molecule type" value="Genomic_DNA"/>
</dbReference>
<evidence type="ECO:0000313" key="7">
    <source>
        <dbReference type="Proteomes" id="UP001316189"/>
    </source>
</evidence>
<evidence type="ECO:0000313" key="6">
    <source>
        <dbReference type="EMBL" id="UUI75793.1"/>
    </source>
</evidence>
<keyword evidence="1" id="KW-0805">Transcription regulation</keyword>
<dbReference type="InterPro" id="IPR050109">
    <property type="entry name" value="HTH-type_TetR-like_transc_reg"/>
</dbReference>
<name>A0ABY5L140_9CELL</name>
<dbReference type="Proteomes" id="UP001316189">
    <property type="component" value="Chromosome"/>
</dbReference>
<accession>A0ABY5L140</accession>
<dbReference type="Pfam" id="PF21597">
    <property type="entry name" value="TetR_C_43"/>
    <property type="match status" value="1"/>
</dbReference>
<dbReference type="Gene3D" id="1.10.357.10">
    <property type="entry name" value="Tetracycline Repressor, domain 2"/>
    <property type="match status" value="1"/>
</dbReference>
<reference evidence="6 7" key="1">
    <citation type="submission" date="2022-07" db="EMBL/GenBank/DDBJ databases">
        <title>Novel species in genus cellulomonas.</title>
        <authorList>
            <person name="Ye L."/>
        </authorList>
    </citation>
    <scope>NUCLEOTIDE SEQUENCE [LARGE SCALE GENOMIC DNA]</scope>
    <source>
        <strain evidence="7">zg-Y338</strain>
    </source>
</reference>
<dbReference type="InterPro" id="IPR036271">
    <property type="entry name" value="Tet_transcr_reg_TetR-rel_C_sf"/>
</dbReference>
<dbReference type="PROSITE" id="PS50977">
    <property type="entry name" value="HTH_TETR_2"/>
    <property type="match status" value="1"/>
</dbReference>
<dbReference type="InterPro" id="IPR001647">
    <property type="entry name" value="HTH_TetR"/>
</dbReference>
<protein>
    <submittedName>
        <fullName evidence="6">TetR family transcriptional regulator</fullName>
    </submittedName>
</protein>
<dbReference type="SUPFAM" id="SSF46689">
    <property type="entry name" value="Homeodomain-like"/>
    <property type="match status" value="1"/>
</dbReference>
<evidence type="ECO:0000256" key="2">
    <source>
        <dbReference type="ARBA" id="ARBA00023125"/>
    </source>
</evidence>
<evidence type="ECO:0000259" key="5">
    <source>
        <dbReference type="PROSITE" id="PS50977"/>
    </source>
</evidence>
<sequence length="196" mass="20764">MRADALRRREALIAAAREQFLLHGDAVALDAVAARAGVGIATLYRNFPTRRDLADATACAVLEDMQLAASEASATFAERPEATWHAFAERLVKLQLGSVIRALSHDPEASMSPQVAATQQRTEQAVEAVLAQARDAGLLREDLGATEFVLAVAKVSQPATVHAPDAFPGFGARLMAMLVAGMRPDGRPLPTPGDQG</sequence>
<evidence type="ECO:0000256" key="4">
    <source>
        <dbReference type="PROSITE-ProRule" id="PRU00335"/>
    </source>
</evidence>
<dbReference type="RefSeq" id="WP_227568107.1">
    <property type="nucleotide sequence ID" value="NZ_CP101988.1"/>
</dbReference>
<proteinExistence type="predicted"/>
<dbReference type="PANTHER" id="PTHR30055:SF234">
    <property type="entry name" value="HTH-TYPE TRANSCRIPTIONAL REGULATOR BETI"/>
    <property type="match status" value="1"/>
</dbReference>
<dbReference type="PANTHER" id="PTHR30055">
    <property type="entry name" value="HTH-TYPE TRANSCRIPTIONAL REGULATOR RUTR"/>
    <property type="match status" value="1"/>
</dbReference>
<dbReference type="InterPro" id="IPR009057">
    <property type="entry name" value="Homeodomain-like_sf"/>
</dbReference>
<dbReference type="SUPFAM" id="SSF48498">
    <property type="entry name" value="Tetracyclin repressor-like, C-terminal domain"/>
    <property type="match status" value="1"/>
</dbReference>
<dbReference type="InterPro" id="IPR049445">
    <property type="entry name" value="TetR_SbtR-like_C"/>
</dbReference>
<keyword evidence="7" id="KW-1185">Reference proteome</keyword>